<keyword evidence="1" id="KW-1133">Transmembrane helix</keyword>
<gene>
    <name evidence="3" type="ORF">SAMN05443544_0325</name>
</gene>
<dbReference type="STRING" id="232089.SAMN05443544_0325"/>
<dbReference type="AlphaFoldDB" id="A0A1N6DJE9"/>
<dbReference type="Pfam" id="PF13400">
    <property type="entry name" value="Tad"/>
    <property type="match status" value="1"/>
</dbReference>
<evidence type="ECO:0000259" key="2">
    <source>
        <dbReference type="Pfam" id="PF13400"/>
    </source>
</evidence>
<proteinExistence type="predicted"/>
<evidence type="ECO:0000313" key="3">
    <source>
        <dbReference type="EMBL" id="SIN70961.1"/>
    </source>
</evidence>
<feature type="transmembrane region" description="Helical" evidence="1">
    <location>
        <begin position="28"/>
        <end position="53"/>
    </location>
</feature>
<evidence type="ECO:0000313" key="4">
    <source>
        <dbReference type="Proteomes" id="UP000184699"/>
    </source>
</evidence>
<dbReference type="InterPro" id="IPR028087">
    <property type="entry name" value="Tad_N"/>
</dbReference>
<protein>
    <submittedName>
        <fullName evidence="3">Putative Flp pilus-assembly TadE/G-like</fullName>
    </submittedName>
</protein>
<name>A0A1N6DJE9_9MICO</name>
<accession>A0A1N6DJE9</accession>
<keyword evidence="1" id="KW-0472">Membrane</keyword>
<feature type="domain" description="Putative Flp pilus-assembly TadG-like N-terminal" evidence="2">
    <location>
        <begin position="25"/>
        <end position="70"/>
    </location>
</feature>
<dbReference type="EMBL" id="FSRJ01000001">
    <property type="protein sequence ID" value="SIN70961.1"/>
    <property type="molecule type" value="Genomic_DNA"/>
</dbReference>
<reference evidence="4" key="1">
    <citation type="submission" date="2016-11" db="EMBL/GenBank/DDBJ databases">
        <authorList>
            <person name="Varghese N."/>
            <person name="Submissions S."/>
        </authorList>
    </citation>
    <scope>NUCLEOTIDE SEQUENCE [LARGE SCALE GENOMIC DNA]</scope>
    <source>
        <strain evidence="4">DSM 8595</strain>
    </source>
</reference>
<dbReference type="RefSeq" id="WP_074259407.1">
    <property type="nucleotide sequence ID" value="NZ_FSRJ01000001.1"/>
</dbReference>
<sequence>MRRSRSCHADVDSDVDCDRDRDEQGSTLLLTIFYCVLGLSLIMVVVSATSLYLERKRLFTLADGTALAAAEAWSLDDVQVEGDHLSLELDDAEVGDAATSYLADAVHELHDVELVRATSADGQSATVTMRAVWYAPIHTELLPVSVPIEVTATARSVFH</sequence>
<evidence type="ECO:0000256" key="1">
    <source>
        <dbReference type="SAM" id="Phobius"/>
    </source>
</evidence>
<keyword evidence="1" id="KW-0812">Transmembrane</keyword>
<dbReference type="Proteomes" id="UP000184699">
    <property type="component" value="Unassembled WGS sequence"/>
</dbReference>
<organism evidence="3 4">
    <name type="scientific">Agromyces cerinus subsp. cerinus</name>
    <dbReference type="NCBI Taxonomy" id="232089"/>
    <lineage>
        <taxon>Bacteria</taxon>
        <taxon>Bacillati</taxon>
        <taxon>Actinomycetota</taxon>
        <taxon>Actinomycetes</taxon>
        <taxon>Micrococcales</taxon>
        <taxon>Microbacteriaceae</taxon>
        <taxon>Agromyces</taxon>
    </lineage>
</organism>
<dbReference type="OrthoDB" id="4808490at2"/>
<keyword evidence="4" id="KW-1185">Reference proteome</keyword>